<dbReference type="GO" id="GO:0003824">
    <property type="term" value="F:catalytic activity"/>
    <property type="evidence" value="ECO:0007669"/>
    <property type="project" value="InterPro"/>
</dbReference>
<dbReference type="GO" id="GO:0006281">
    <property type="term" value="P:DNA repair"/>
    <property type="evidence" value="ECO:0007669"/>
    <property type="project" value="InterPro"/>
</dbReference>
<organism evidence="1">
    <name type="scientific">uncultured Mycobacteriales bacterium</name>
    <dbReference type="NCBI Taxonomy" id="581187"/>
    <lineage>
        <taxon>Bacteria</taxon>
        <taxon>Bacillati</taxon>
        <taxon>Actinomycetota</taxon>
        <taxon>Actinomycetes</taxon>
        <taxon>Mycobacteriales</taxon>
        <taxon>environmental samples</taxon>
    </lineage>
</organism>
<reference evidence="1" key="1">
    <citation type="submission" date="2020-02" db="EMBL/GenBank/DDBJ databases">
        <authorList>
            <person name="Meier V. D."/>
        </authorList>
    </citation>
    <scope>NUCLEOTIDE SEQUENCE</scope>
    <source>
        <strain evidence="1">AVDCRST_MAG41</strain>
    </source>
</reference>
<protein>
    <submittedName>
        <fullName evidence="1">Uncharacterized protein</fullName>
    </submittedName>
</protein>
<accession>A0A6J4JNF9</accession>
<gene>
    <name evidence="1" type="ORF">AVDCRST_MAG41-3744</name>
</gene>
<dbReference type="InterPro" id="IPR011257">
    <property type="entry name" value="DNA_glycosylase"/>
</dbReference>
<proteinExistence type="predicted"/>
<dbReference type="NCBIfam" id="TIGR03252">
    <property type="entry name" value="HhH-GPD-type base excision DNA repair protein"/>
    <property type="match status" value="1"/>
</dbReference>
<dbReference type="InterPro" id="IPR017658">
    <property type="entry name" value="HhH-GPD_base_excis"/>
</dbReference>
<dbReference type="AlphaFoldDB" id="A0A6J4JNF9"/>
<dbReference type="EMBL" id="CADCTP010000342">
    <property type="protein sequence ID" value="CAA9283062.1"/>
    <property type="molecule type" value="Genomic_DNA"/>
</dbReference>
<dbReference type="SUPFAM" id="SSF48150">
    <property type="entry name" value="DNA-glycosylase"/>
    <property type="match status" value="1"/>
</dbReference>
<name>A0A6J4JNF9_9ACTN</name>
<evidence type="ECO:0000313" key="1">
    <source>
        <dbReference type="EMBL" id="CAA9283062.1"/>
    </source>
</evidence>
<sequence>MEKAFSSPYVLTERLGHVPDAAELAGMAEDELVAVFSTPPALHRFPGSMAKRVQAMCQLVVEQYDGDVSRVWTQAADGRDLLKRLSGLPGFGKQKAQIFLALLGKQYGVDVPGWREAAGEFGPADTYRSVADIRDAESLGKVREYKKQLKAAAKAKD</sequence>